<dbReference type="EMBL" id="KN835997">
    <property type="protein sequence ID" value="KIK33199.1"/>
    <property type="molecule type" value="Genomic_DNA"/>
</dbReference>
<dbReference type="AlphaFoldDB" id="A0A0D0A4L9"/>
<dbReference type="InParanoid" id="A0A0D0A4L9"/>
<reference evidence="1 2" key="1">
    <citation type="submission" date="2014-04" db="EMBL/GenBank/DDBJ databases">
        <authorList>
            <consortium name="DOE Joint Genome Institute"/>
            <person name="Kuo A."/>
            <person name="Ruytinx J."/>
            <person name="Rineau F."/>
            <person name="Colpaert J."/>
            <person name="Kohler A."/>
            <person name="Nagy L.G."/>
            <person name="Floudas D."/>
            <person name="Copeland A."/>
            <person name="Barry K.W."/>
            <person name="Cichocki N."/>
            <person name="Veneault-Fourrey C."/>
            <person name="LaButti K."/>
            <person name="Lindquist E.A."/>
            <person name="Lipzen A."/>
            <person name="Lundell T."/>
            <person name="Morin E."/>
            <person name="Murat C."/>
            <person name="Sun H."/>
            <person name="Tunlid A."/>
            <person name="Henrissat B."/>
            <person name="Grigoriev I.V."/>
            <person name="Hibbett D.S."/>
            <person name="Martin F."/>
            <person name="Nordberg H.P."/>
            <person name="Cantor M.N."/>
            <person name="Hua S.X."/>
        </authorList>
    </citation>
    <scope>NUCLEOTIDE SEQUENCE [LARGE SCALE GENOMIC DNA]</scope>
    <source>
        <strain evidence="1 2">UH-Slu-Lm8-n1</strain>
    </source>
</reference>
<dbReference type="HOGENOM" id="CLU_2470598_0_0_1"/>
<name>A0A0D0A4L9_9AGAM</name>
<evidence type="ECO:0000313" key="2">
    <source>
        <dbReference type="Proteomes" id="UP000054485"/>
    </source>
</evidence>
<sequence>MLCYRSSNTSTQSPALRYQVKITTSINHSQCKTFLVLFVFVSESTMPVPDRLKFNVSRSLTLRLAADLDSESAYHAYNDQLFEPAILQ</sequence>
<protein>
    <submittedName>
        <fullName evidence="1">Uncharacterized protein</fullName>
    </submittedName>
</protein>
<organism evidence="1 2">
    <name type="scientific">Suillus luteus UH-Slu-Lm8-n1</name>
    <dbReference type="NCBI Taxonomy" id="930992"/>
    <lineage>
        <taxon>Eukaryota</taxon>
        <taxon>Fungi</taxon>
        <taxon>Dikarya</taxon>
        <taxon>Basidiomycota</taxon>
        <taxon>Agaricomycotina</taxon>
        <taxon>Agaricomycetes</taxon>
        <taxon>Agaricomycetidae</taxon>
        <taxon>Boletales</taxon>
        <taxon>Suillineae</taxon>
        <taxon>Suillaceae</taxon>
        <taxon>Suillus</taxon>
    </lineage>
</organism>
<keyword evidence="2" id="KW-1185">Reference proteome</keyword>
<proteinExistence type="predicted"/>
<gene>
    <name evidence="1" type="ORF">CY34DRAFT_723089</name>
</gene>
<reference evidence="2" key="2">
    <citation type="submission" date="2015-01" db="EMBL/GenBank/DDBJ databases">
        <title>Evolutionary Origins and Diversification of the Mycorrhizal Mutualists.</title>
        <authorList>
            <consortium name="DOE Joint Genome Institute"/>
            <consortium name="Mycorrhizal Genomics Consortium"/>
            <person name="Kohler A."/>
            <person name="Kuo A."/>
            <person name="Nagy L.G."/>
            <person name="Floudas D."/>
            <person name="Copeland A."/>
            <person name="Barry K.W."/>
            <person name="Cichocki N."/>
            <person name="Veneault-Fourrey C."/>
            <person name="LaButti K."/>
            <person name="Lindquist E.A."/>
            <person name="Lipzen A."/>
            <person name="Lundell T."/>
            <person name="Morin E."/>
            <person name="Murat C."/>
            <person name="Riley R."/>
            <person name="Ohm R."/>
            <person name="Sun H."/>
            <person name="Tunlid A."/>
            <person name="Henrissat B."/>
            <person name="Grigoriev I.V."/>
            <person name="Hibbett D.S."/>
            <person name="Martin F."/>
        </authorList>
    </citation>
    <scope>NUCLEOTIDE SEQUENCE [LARGE SCALE GENOMIC DNA]</scope>
    <source>
        <strain evidence="2">UH-Slu-Lm8-n1</strain>
    </source>
</reference>
<dbReference type="Proteomes" id="UP000054485">
    <property type="component" value="Unassembled WGS sequence"/>
</dbReference>
<evidence type="ECO:0000313" key="1">
    <source>
        <dbReference type="EMBL" id="KIK33199.1"/>
    </source>
</evidence>
<accession>A0A0D0A4L9</accession>
<dbReference type="OrthoDB" id="10350384at2759"/>